<evidence type="ECO:0000256" key="1">
    <source>
        <dbReference type="SAM" id="MobiDB-lite"/>
    </source>
</evidence>
<proteinExistence type="predicted"/>
<feature type="region of interest" description="Disordered" evidence="1">
    <location>
        <begin position="47"/>
        <end position="68"/>
    </location>
</feature>
<evidence type="ECO:0000313" key="4">
    <source>
        <dbReference type="Proteomes" id="UP000011715"/>
    </source>
</evidence>
<accession>A0A0C4EEZ3</accession>
<dbReference type="Proteomes" id="UP000011715">
    <property type="component" value="Unassembled WGS sequence"/>
</dbReference>
<reference evidence="3" key="4">
    <citation type="journal article" date="2015" name="G3 (Bethesda)">
        <title>Genome sequences of three phytopathogenic species of the Magnaporthaceae family of fungi.</title>
        <authorList>
            <person name="Okagaki L.H."/>
            <person name="Nunes C.C."/>
            <person name="Sailsbery J."/>
            <person name="Clay B."/>
            <person name="Brown D."/>
            <person name="John T."/>
            <person name="Oh Y."/>
            <person name="Young N."/>
            <person name="Fitzgerald M."/>
            <person name="Haas B.J."/>
            <person name="Zeng Q."/>
            <person name="Young S."/>
            <person name="Adiconis X."/>
            <person name="Fan L."/>
            <person name="Levin J.Z."/>
            <person name="Mitchell T.K."/>
            <person name="Okubara P.A."/>
            <person name="Farman M.L."/>
            <person name="Kohn L.M."/>
            <person name="Birren B."/>
            <person name="Ma L.-J."/>
            <person name="Dean R.A."/>
        </authorList>
    </citation>
    <scope>NUCLEOTIDE SEQUENCE</scope>
    <source>
        <strain evidence="3">ATCC 64411 / 73-15</strain>
    </source>
</reference>
<dbReference type="VEuPathDB" id="FungiDB:MAPG_11325"/>
<dbReference type="STRING" id="644358.A0A0C4EEZ3"/>
<reference evidence="4" key="1">
    <citation type="submission" date="2010-05" db="EMBL/GenBank/DDBJ databases">
        <title>The genome sequence of Magnaporthe poae strain ATCC 64411.</title>
        <authorList>
            <person name="Ma L.-J."/>
            <person name="Dead R."/>
            <person name="Young S."/>
            <person name="Zeng Q."/>
            <person name="Koehrsen M."/>
            <person name="Alvarado L."/>
            <person name="Berlin A."/>
            <person name="Chapman S.B."/>
            <person name="Chen Z."/>
            <person name="Freedman E."/>
            <person name="Gellesch M."/>
            <person name="Goldberg J."/>
            <person name="Griggs A."/>
            <person name="Gujja S."/>
            <person name="Heilman E.R."/>
            <person name="Heiman D."/>
            <person name="Hepburn T."/>
            <person name="Howarth C."/>
            <person name="Jen D."/>
            <person name="Larson L."/>
            <person name="Mehta T."/>
            <person name="Neiman D."/>
            <person name="Pearson M."/>
            <person name="Roberts A."/>
            <person name="Saif S."/>
            <person name="Shea T."/>
            <person name="Shenoy N."/>
            <person name="Sisk P."/>
            <person name="Stolte C."/>
            <person name="Sykes S."/>
            <person name="Walk T."/>
            <person name="White J."/>
            <person name="Yandava C."/>
            <person name="Haas B."/>
            <person name="Nusbaum C."/>
            <person name="Birren B."/>
        </authorList>
    </citation>
    <scope>NUCLEOTIDE SEQUENCE [LARGE SCALE GENOMIC DNA]</scope>
    <source>
        <strain evidence="4">ATCC 64411 / 73-15</strain>
    </source>
</reference>
<name>A0A0C4EEZ3_MAGP6</name>
<dbReference type="EMBL" id="GL876980">
    <property type="protein sequence ID" value="KLU92379.1"/>
    <property type="molecule type" value="Genomic_DNA"/>
</dbReference>
<evidence type="ECO:0000313" key="2">
    <source>
        <dbReference type="EMBL" id="KLU92379.1"/>
    </source>
</evidence>
<reference evidence="3" key="5">
    <citation type="submission" date="2015-06" db="UniProtKB">
        <authorList>
            <consortium name="EnsemblFungi"/>
        </authorList>
    </citation>
    <scope>IDENTIFICATION</scope>
    <source>
        <strain evidence="3">ATCC 64411</strain>
    </source>
</reference>
<keyword evidence="4" id="KW-1185">Reference proteome</keyword>
<reference evidence="2" key="3">
    <citation type="submission" date="2011-03" db="EMBL/GenBank/DDBJ databases">
        <title>Annotation of Magnaporthe poae ATCC 64411.</title>
        <authorList>
            <person name="Ma L.-J."/>
            <person name="Dead R."/>
            <person name="Young S.K."/>
            <person name="Zeng Q."/>
            <person name="Gargeya S."/>
            <person name="Fitzgerald M."/>
            <person name="Haas B."/>
            <person name="Abouelleil A."/>
            <person name="Alvarado L."/>
            <person name="Arachchi H.M."/>
            <person name="Berlin A."/>
            <person name="Brown A."/>
            <person name="Chapman S.B."/>
            <person name="Chen Z."/>
            <person name="Dunbar C."/>
            <person name="Freedman E."/>
            <person name="Gearin G."/>
            <person name="Gellesch M."/>
            <person name="Goldberg J."/>
            <person name="Griggs A."/>
            <person name="Gujja S."/>
            <person name="Heiman D."/>
            <person name="Howarth C."/>
            <person name="Larson L."/>
            <person name="Lui A."/>
            <person name="MacDonald P.J.P."/>
            <person name="Mehta T."/>
            <person name="Montmayeur A."/>
            <person name="Murphy C."/>
            <person name="Neiman D."/>
            <person name="Pearson M."/>
            <person name="Priest M."/>
            <person name="Roberts A."/>
            <person name="Saif S."/>
            <person name="Shea T."/>
            <person name="Shenoy N."/>
            <person name="Sisk P."/>
            <person name="Stolte C."/>
            <person name="Sykes S."/>
            <person name="Yandava C."/>
            <person name="Wortman J."/>
            <person name="Nusbaum C."/>
            <person name="Birren B."/>
        </authorList>
    </citation>
    <scope>NUCLEOTIDE SEQUENCE</scope>
    <source>
        <strain evidence="2">ATCC 64411</strain>
    </source>
</reference>
<dbReference type="EnsemblFungi" id="MAPG_11325T0">
    <property type="protein sequence ID" value="MAPG_11325T0"/>
    <property type="gene ID" value="MAPG_11325"/>
</dbReference>
<reference evidence="2" key="2">
    <citation type="submission" date="2010-05" db="EMBL/GenBank/DDBJ databases">
        <title>The Genome Sequence of Magnaporthe poae strain ATCC 64411.</title>
        <authorList>
            <consortium name="The Broad Institute Genome Sequencing Platform"/>
            <consortium name="Broad Institute Genome Sequencing Center for Infectious Disease"/>
            <person name="Ma L.-J."/>
            <person name="Dead R."/>
            <person name="Young S."/>
            <person name="Zeng Q."/>
            <person name="Koehrsen M."/>
            <person name="Alvarado L."/>
            <person name="Berlin A."/>
            <person name="Chapman S.B."/>
            <person name="Chen Z."/>
            <person name="Freedman E."/>
            <person name="Gellesch M."/>
            <person name="Goldberg J."/>
            <person name="Griggs A."/>
            <person name="Gujja S."/>
            <person name="Heilman E.R."/>
            <person name="Heiman D."/>
            <person name="Hepburn T."/>
            <person name="Howarth C."/>
            <person name="Jen D."/>
            <person name="Larson L."/>
            <person name="Mehta T."/>
            <person name="Neiman D."/>
            <person name="Pearson M."/>
            <person name="Roberts A."/>
            <person name="Saif S."/>
            <person name="Shea T."/>
            <person name="Shenoy N."/>
            <person name="Sisk P."/>
            <person name="Stolte C."/>
            <person name="Sykes S."/>
            <person name="Walk T."/>
            <person name="White J."/>
            <person name="Yandava C."/>
            <person name="Haas B."/>
            <person name="Nusbaum C."/>
            <person name="Birren B."/>
        </authorList>
    </citation>
    <scope>NUCLEOTIDE SEQUENCE</scope>
    <source>
        <strain evidence="2">ATCC 64411</strain>
    </source>
</reference>
<protein>
    <submittedName>
        <fullName evidence="2 3">Uncharacterized protein</fullName>
    </submittedName>
</protein>
<dbReference type="OrthoDB" id="4590886at2759"/>
<dbReference type="EMBL" id="ADBL01002788">
    <property type="status" value="NOT_ANNOTATED_CDS"/>
    <property type="molecule type" value="Genomic_DNA"/>
</dbReference>
<dbReference type="AlphaFoldDB" id="A0A0C4EEZ3"/>
<gene>
    <name evidence="2" type="ORF">MAPG_11325</name>
</gene>
<evidence type="ECO:0000313" key="3">
    <source>
        <dbReference type="EnsemblFungi" id="MAPG_11325T0"/>
    </source>
</evidence>
<organism evidence="3 4">
    <name type="scientific">Magnaporthiopsis poae (strain ATCC 64411 / 73-15)</name>
    <name type="common">Kentucky bluegrass fungus</name>
    <name type="synonym">Magnaporthe poae</name>
    <dbReference type="NCBI Taxonomy" id="644358"/>
    <lineage>
        <taxon>Eukaryota</taxon>
        <taxon>Fungi</taxon>
        <taxon>Dikarya</taxon>
        <taxon>Ascomycota</taxon>
        <taxon>Pezizomycotina</taxon>
        <taxon>Sordariomycetes</taxon>
        <taxon>Sordariomycetidae</taxon>
        <taxon>Magnaporthales</taxon>
        <taxon>Magnaporthaceae</taxon>
        <taxon>Magnaporthiopsis</taxon>
    </lineage>
</organism>
<sequence length="179" mass="20230">MRRFTTEHIPCEPVGIVERIGGWRLCPAPCEFRSRVRPSPCTSIYSARSSNAPGGGHWNGETGDHREEPLPSEIEERRDHEVQQQAGFNVKESELKTAVEWEVEEVCRKNWRDDGGRNLLAKCKGGEETQEPYENTAQTKAPDEYERLYGRRQCPPGSPADIIKILAAPDVARSRKDVT</sequence>